<comment type="caution">
    <text evidence="2">The sequence shown here is derived from an EMBL/GenBank/DDBJ whole genome shotgun (WGS) entry which is preliminary data.</text>
</comment>
<evidence type="ECO:0000259" key="1">
    <source>
        <dbReference type="Pfam" id="PF07992"/>
    </source>
</evidence>
<keyword evidence="3" id="KW-1185">Reference proteome</keyword>
<dbReference type="AlphaFoldDB" id="A0AAE0GH81"/>
<dbReference type="PANTHER" id="PTHR43735:SF6">
    <property type="entry name" value="FAD_NAD(P)-BINDING DOMAIN-CONTAINING PROTEIN"/>
    <property type="match status" value="1"/>
</dbReference>
<dbReference type="GO" id="GO:0050660">
    <property type="term" value="F:flavin adenine dinucleotide binding"/>
    <property type="evidence" value="ECO:0007669"/>
    <property type="project" value="TreeGrafter"/>
</dbReference>
<dbReference type="InterPro" id="IPR036188">
    <property type="entry name" value="FAD/NAD-bd_sf"/>
</dbReference>
<gene>
    <name evidence="2" type="ORF">CYMTET_14095</name>
</gene>
<dbReference type="Pfam" id="PF07992">
    <property type="entry name" value="Pyr_redox_2"/>
    <property type="match status" value="1"/>
</dbReference>
<evidence type="ECO:0000313" key="3">
    <source>
        <dbReference type="Proteomes" id="UP001190700"/>
    </source>
</evidence>
<dbReference type="InterPro" id="IPR023753">
    <property type="entry name" value="FAD/NAD-binding_dom"/>
</dbReference>
<dbReference type="SUPFAM" id="SSF51905">
    <property type="entry name" value="FAD/NAD(P)-binding domain"/>
    <property type="match status" value="1"/>
</dbReference>
<protein>
    <recommendedName>
        <fullName evidence="1">FAD/NAD(P)-binding domain-containing protein</fullName>
    </recommendedName>
</protein>
<name>A0AAE0GH81_9CHLO</name>
<proteinExistence type="predicted"/>
<organism evidence="2 3">
    <name type="scientific">Cymbomonas tetramitiformis</name>
    <dbReference type="NCBI Taxonomy" id="36881"/>
    <lineage>
        <taxon>Eukaryota</taxon>
        <taxon>Viridiplantae</taxon>
        <taxon>Chlorophyta</taxon>
        <taxon>Pyramimonadophyceae</taxon>
        <taxon>Pyramimonadales</taxon>
        <taxon>Pyramimonadaceae</taxon>
        <taxon>Cymbomonas</taxon>
    </lineage>
</organism>
<accession>A0AAE0GH81</accession>
<feature type="domain" description="FAD/NAD(P)-binding" evidence="1">
    <location>
        <begin position="7"/>
        <end position="294"/>
    </location>
</feature>
<dbReference type="GO" id="GO:0005737">
    <property type="term" value="C:cytoplasm"/>
    <property type="evidence" value="ECO:0007669"/>
    <property type="project" value="TreeGrafter"/>
</dbReference>
<reference evidence="2 3" key="1">
    <citation type="journal article" date="2015" name="Genome Biol. Evol.">
        <title>Comparative Genomics of a Bacterivorous Green Alga Reveals Evolutionary Causalities and Consequences of Phago-Mixotrophic Mode of Nutrition.</title>
        <authorList>
            <person name="Burns J.A."/>
            <person name="Paasch A."/>
            <person name="Narechania A."/>
            <person name="Kim E."/>
        </authorList>
    </citation>
    <scope>NUCLEOTIDE SEQUENCE [LARGE SCALE GENOMIC DNA]</scope>
    <source>
        <strain evidence="2 3">PLY_AMNH</strain>
    </source>
</reference>
<dbReference type="Proteomes" id="UP001190700">
    <property type="component" value="Unassembled WGS sequence"/>
</dbReference>
<dbReference type="Gene3D" id="3.50.50.100">
    <property type="match status" value="1"/>
</dbReference>
<dbReference type="PRINTS" id="PR00368">
    <property type="entry name" value="FADPNR"/>
</dbReference>
<dbReference type="GO" id="GO:0004174">
    <property type="term" value="F:electron-transferring-flavoprotein dehydrogenase activity"/>
    <property type="evidence" value="ECO:0007669"/>
    <property type="project" value="TreeGrafter"/>
</dbReference>
<dbReference type="PANTHER" id="PTHR43735">
    <property type="entry name" value="APOPTOSIS-INDUCING FACTOR 1"/>
    <property type="match status" value="1"/>
</dbReference>
<evidence type="ECO:0000313" key="2">
    <source>
        <dbReference type="EMBL" id="KAK3277935.1"/>
    </source>
</evidence>
<dbReference type="EMBL" id="LGRX02005753">
    <property type="protein sequence ID" value="KAK3277935.1"/>
    <property type="molecule type" value="Genomic_DNA"/>
</dbReference>
<sequence length="382" mass="41897">MSQKKLVLIVGGGFAGRRAERLLRDEFDVTLVDAKGFFEYTPSALRCMVEPNYAERCVIPQPQRVVIAAVESINLENEQIDESRAKGVAHLNNGTTLAFDYCLLCLGSSYVAPIKPDPMNASTASDRVEAYQRECERIQEAEDIVIVGGGTVGVELAAEIVGKWPKKKNVTLINSQGRLLSRMPEAAGRYAQQWLETRGCDMILQDRVMDWGNETAGNARRIVTKNGRVITAALLYSCIGFEHCSAPLAKLFPSAVSERGAVIVNDQLQVKGMPGVFAVGDCTNTGEEKNALNADLQASLAAENIRRLARGAALQTFPSGVCHGAWEPPSIACVSLYKWHGTMQFNGLVINGRLPTVVKHMIENLQAAPDQHPEWRRSVWRC</sequence>